<dbReference type="AlphaFoldDB" id="A0AAD7P2T3"/>
<feature type="region of interest" description="Disordered" evidence="1">
    <location>
        <begin position="106"/>
        <end position="130"/>
    </location>
</feature>
<feature type="compositionally biased region" description="Polar residues" evidence="1">
    <location>
        <begin position="109"/>
        <end position="130"/>
    </location>
</feature>
<keyword evidence="3" id="KW-1185">Reference proteome</keyword>
<proteinExistence type="predicted"/>
<organism evidence="2 3">
    <name type="scientific">Mycena maculata</name>
    <dbReference type="NCBI Taxonomy" id="230809"/>
    <lineage>
        <taxon>Eukaryota</taxon>
        <taxon>Fungi</taxon>
        <taxon>Dikarya</taxon>
        <taxon>Basidiomycota</taxon>
        <taxon>Agaricomycotina</taxon>
        <taxon>Agaricomycetes</taxon>
        <taxon>Agaricomycetidae</taxon>
        <taxon>Agaricales</taxon>
        <taxon>Marasmiineae</taxon>
        <taxon>Mycenaceae</taxon>
        <taxon>Mycena</taxon>
    </lineage>
</organism>
<name>A0AAD7P2T3_9AGAR</name>
<evidence type="ECO:0000313" key="3">
    <source>
        <dbReference type="Proteomes" id="UP001215280"/>
    </source>
</evidence>
<sequence length="318" mass="33868">MNTRKINLTCKLQDDPNSIYTHSHHFTTPAPHLEYTSGVMMANHRLKAILPKPLKPGERAPPLKPVPGWTDGSQAWRTSTYSFAPPPKTRADVLNPNRTVYEGFIASPHRSTQSSVTASGERPSSTPASPMVLSTTLSSINSEMLSSFKDSFACRTASRISLFLPGTSPASSTGISPPQKQRPLAQAAAGGMLLVSNVMKHVAITGSTISLTAAEHRDSFTSASSGRDRHDSNLSSSSITSMLTRERTARRQPTPLLRTSGHRESSMDGHGDSDRAEHPDSARARQVANTAGAKSGTELLAFASPSAPTPDGSDISVA</sequence>
<dbReference type="EMBL" id="JARJLG010000001">
    <property type="protein sequence ID" value="KAJ7785282.1"/>
    <property type="molecule type" value="Genomic_DNA"/>
</dbReference>
<protein>
    <submittedName>
        <fullName evidence="2">Uncharacterized protein</fullName>
    </submittedName>
</protein>
<reference evidence="2" key="1">
    <citation type="submission" date="2023-03" db="EMBL/GenBank/DDBJ databases">
        <title>Massive genome expansion in bonnet fungi (Mycena s.s.) driven by repeated elements and novel gene families across ecological guilds.</title>
        <authorList>
            <consortium name="Lawrence Berkeley National Laboratory"/>
            <person name="Harder C.B."/>
            <person name="Miyauchi S."/>
            <person name="Viragh M."/>
            <person name="Kuo A."/>
            <person name="Thoen E."/>
            <person name="Andreopoulos B."/>
            <person name="Lu D."/>
            <person name="Skrede I."/>
            <person name="Drula E."/>
            <person name="Henrissat B."/>
            <person name="Morin E."/>
            <person name="Kohler A."/>
            <person name="Barry K."/>
            <person name="LaButti K."/>
            <person name="Morin E."/>
            <person name="Salamov A."/>
            <person name="Lipzen A."/>
            <person name="Mereny Z."/>
            <person name="Hegedus B."/>
            <person name="Baldrian P."/>
            <person name="Stursova M."/>
            <person name="Weitz H."/>
            <person name="Taylor A."/>
            <person name="Grigoriev I.V."/>
            <person name="Nagy L.G."/>
            <person name="Martin F."/>
            <person name="Kauserud H."/>
        </authorList>
    </citation>
    <scope>NUCLEOTIDE SEQUENCE</scope>
    <source>
        <strain evidence="2">CBHHK188m</strain>
    </source>
</reference>
<evidence type="ECO:0000313" key="2">
    <source>
        <dbReference type="EMBL" id="KAJ7785282.1"/>
    </source>
</evidence>
<feature type="region of interest" description="Disordered" evidence="1">
    <location>
        <begin position="220"/>
        <end position="318"/>
    </location>
</feature>
<evidence type="ECO:0000256" key="1">
    <source>
        <dbReference type="SAM" id="MobiDB-lite"/>
    </source>
</evidence>
<accession>A0AAD7P2T3</accession>
<feature type="compositionally biased region" description="Basic and acidic residues" evidence="1">
    <location>
        <begin position="261"/>
        <end position="283"/>
    </location>
</feature>
<dbReference type="Proteomes" id="UP001215280">
    <property type="component" value="Unassembled WGS sequence"/>
</dbReference>
<comment type="caution">
    <text evidence="2">The sequence shown here is derived from an EMBL/GenBank/DDBJ whole genome shotgun (WGS) entry which is preliminary data.</text>
</comment>
<gene>
    <name evidence="2" type="ORF">DFH07DRAFT_975991</name>
</gene>